<dbReference type="InterPro" id="IPR003797">
    <property type="entry name" value="DegV"/>
</dbReference>
<dbReference type="PROSITE" id="PS51482">
    <property type="entry name" value="DEGV"/>
    <property type="match status" value="1"/>
</dbReference>
<dbReference type="SUPFAM" id="SSF82549">
    <property type="entry name" value="DAK1/DegV-like"/>
    <property type="match status" value="1"/>
</dbReference>
<protein>
    <submittedName>
        <fullName evidence="2">DegV family protein</fullName>
    </submittedName>
</protein>
<sequence>MEDRQQTDNFDEKGDLAMGKTAVITDSTSYIPEETRKQYNITMVPLNVIFGEETFKEEWDITFEDFYYKMKHTEKLPTTSQPSIGLFEETYRELGAEYDEIVVVTLSSGISGTFQTAVAAANMFEELPVHVFDSEVSCMIQGFYALEAAKLANEGKDGKAIMARLEELKEKTSAYFMADDLNHLHRGGRLNGAQLFIGSMLKVKPVLHFEDKKIVPYEKVRTEKKAIAKIRSLLDSDLTQEESASIAVIHGNCLDKAEPIADELREQYPNADVYISHFGPVIGTHLGPGAIGIGWMHLD</sequence>
<evidence type="ECO:0000313" key="2">
    <source>
        <dbReference type="EMBL" id="MFC4736948.1"/>
    </source>
</evidence>
<accession>A0ABV9NU78</accession>
<organism evidence="2 3">
    <name type="scientific">Bacillus daqingensis</name>
    <dbReference type="NCBI Taxonomy" id="872396"/>
    <lineage>
        <taxon>Bacteria</taxon>
        <taxon>Bacillati</taxon>
        <taxon>Bacillota</taxon>
        <taxon>Bacilli</taxon>
        <taxon>Bacillales</taxon>
        <taxon>Bacillaceae</taxon>
        <taxon>Bacillus</taxon>
    </lineage>
</organism>
<gene>
    <name evidence="2" type="ORF">ACFO4L_10155</name>
</gene>
<proteinExistence type="predicted"/>
<dbReference type="Gene3D" id="3.40.50.10170">
    <property type="match status" value="1"/>
</dbReference>
<keyword evidence="1" id="KW-0446">Lipid-binding</keyword>
<evidence type="ECO:0000313" key="3">
    <source>
        <dbReference type="Proteomes" id="UP001595896"/>
    </source>
</evidence>
<dbReference type="PANTHER" id="PTHR33434">
    <property type="entry name" value="DEGV DOMAIN-CONTAINING PROTEIN DR_1986-RELATED"/>
    <property type="match status" value="1"/>
</dbReference>
<dbReference type="InterPro" id="IPR050270">
    <property type="entry name" value="DegV_domain_contain"/>
</dbReference>
<reference evidence="3" key="1">
    <citation type="journal article" date="2019" name="Int. J. Syst. Evol. Microbiol.">
        <title>The Global Catalogue of Microorganisms (GCM) 10K type strain sequencing project: providing services to taxonomists for standard genome sequencing and annotation.</title>
        <authorList>
            <consortium name="The Broad Institute Genomics Platform"/>
            <consortium name="The Broad Institute Genome Sequencing Center for Infectious Disease"/>
            <person name="Wu L."/>
            <person name="Ma J."/>
        </authorList>
    </citation>
    <scope>NUCLEOTIDE SEQUENCE [LARGE SCALE GENOMIC DNA]</scope>
    <source>
        <strain evidence="3">JCM 12165</strain>
    </source>
</reference>
<dbReference type="InterPro" id="IPR043168">
    <property type="entry name" value="DegV_C"/>
</dbReference>
<dbReference type="RefSeq" id="WP_377909561.1">
    <property type="nucleotide sequence ID" value="NZ_JBHSGK010000011.1"/>
</dbReference>
<dbReference type="NCBIfam" id="TIGR00762">
    <property type="entry name" value="DegV"/>
    <property type="match status" value="1"/>
</dbReference>
<name>A0ABV9NU78_9BACI</name>
<dbReference type="Pfam" id="PF02645">
    <property type="entry name" value="DegV"/>
    <property type="match status" value="1"/>
</dbReference>
<keyword evidence="3" id="KW-1185">Reference proteome</keyword>
<dbReference type="Gene3D" id="3.30.1180.10">
    <property type="match status" value="1"/>
</dbReference>
<dbReference type="Proteomes" id="UP001595896">
    <property type="component" value="Unassembled WGS sequence"/>
</dbReference>
<comment type="caution">
    <text evidence="2">The sequence shown here is derived from an EMBL/GenBank/DDBJ whole genome shotgun (WGS) entry which is preliminary data.</text>
</comment>
<evidence type="ECO:0000256" key="1">
    <source>
        <dbReference type="ARBA" id="ARBA00023121"/>
    </source>
</evidence>
<dbReference type="PANTHER" id="PTHR33434:SF2">
    <property type="entry name" value="FATTY ACID-BINDING PROTEIN TM_1468"/>
    <property type="match status" value="1"/>
</dbReference>
<dbReference type="EMBL" id="JBHSGK010000011">
    <property type="protein sequence ID" value="MFC4736948.1"/>
    <property type="molecule type" value="Genomic_DNA"/>
</dbReference>